<comment type="caution">
    <text evidence="2">The sequence shown here is derived from an EMBL/GenBank/DDBJ whole genome shotgun (WGS) entry which is preliminary data.</text>
</comment>
<proteinExistence type="predicted"/>
<dbReference type="Proteomes" id="UP000094056">
    <property type="component" value="Unassembled WGS sequence"/>
</dbReference>
<accession>A0A1E3XB40</accession>
<gene>
    <name evidence="2" type="ORF">SCARUB_02026</name>
</gene>
<dbReference type="AlphaFoldDB" id="A0A1E3XB40"/>
<reference evidence="2 3" key="1">
    <citation type="submission" date="2016-07" db="EMBL/GenBank/DDBJ databases">
        <title>Draft genome of Scalindua rubra, obtained from a brine-seawater interface in the Red Sea, sheds light on salt adaptation in anammox bacteria.</title>
        <authorList>
            <person name="Speth D.R."/>
            <person name="Lagkouvardos I."/>
            <person name="Wang Y."/>
            <person name="Qian P.-Y."/>
            <person name="Dutilh B.E."/>
            <person name="Jetten M.S."/>
        </authorList>
    </citation>
    <scope>NUCLEOTIDE SEQUENCE [LARGE SCALE GENOMIC DNA]</scope>
    <source>
        <strain evidence="2">BSI-1</strain>
    </source>
</reference>
<feature type="non-terminal residue" evidence="2">
    <location>
        <position position="1"/>
    </location>
</feature>
<name>A0A1E3XB40_9BACT</name>
<evidence type="ECO:0000313" key="2">
    <source>
        <dbReference type="EMBL" id="ODS32820.1"/>
    </source>
</evidence>
<sequence>QELTVKFADACGTSLKKQRTDSFFIHGWLQILSRYGLFKETIRVFLQNLRKQKPGLCEDIVEELSRDYLANDFDLTEKDREKAQRQIKLMAEDMHLLYKTFINHNQVKHYESFKTLVNVFDQQCETVEGAEGEKLEIIIRDKPKGEEIISTPHNTDARYVKKGKQTICGHKGFVSESCEETNKTQFLTDVEVTPSTTADAKELPNIQERLEESDMKPDEQYGDAGFVNGQTIQDSQANEILLEGPSSGRSQSFEVFNAEDRPLDVADFKIEIEENKKGLTVISCPTNQAPTDQSRNSMTGNILVHFIVAICSACQLKERCPVKIGTNVATLTLDERSYAGASRHHKYMEDPGYRKKCAIRAGAEAMVSEIVRCHGARKSRHRGEVRTRLQLIFSAIACNVKRYIRHGEEYGYVMAINA</sequence>
<organism evidence="2 3">
    <name type="scientific">Candidatus Scalindua rubra</name>
    <dbReference type="NCBI Taxonomy" id="1872076"/>
    <lineage>
        <taxon>Bacteria</taxon>
        <taxon>Pseudomonadati</taxon>
        <taxon>Planctomycetota</taxon>
        <taxon>Candidatus Brocadiia</taxon>
        <taxon>Candidatus Brocadiales</taxon>
        <taxon>Candidatus Scalinduaceae</taxon>
        <taxon>Candidatus Scalindua</taxon>
    </lineage>
</organism>
<dbReference type="Pfam" id="PF13751">
    <property type="entry name" value="DDE_Tnp_1_6"/>
    <property type="match status" value="1"/>
</dbReference>
<evidence type="ECO:0000259" key="1">
    <source>
        <dbReference type="Pfam" id="PF13751"/>
    </source>
</evidence>
<evidence type="ECO:0000313" key="3">
    <source>
        <dbReference type="Proteomes" id="UP000094056"/>
    </source>
</evidence>
<protein>
    <recommendedName>
        <fullName evidence="1">Transposase DDE domain-containing protein</fullName>
    </recommendedName>
</protein>
<dbReference type="EMBL" id="MAYW01000047">
    <property type="protein sequence ID" value="ODS32820.1"/>
    <property type="molecule type" value="Genomic_DNA"/>
</dbReference>
<feature type="domain" description="Transposase DDE" evidence="1">
    <location>
        <begin position="283"/>
        <end position="403"/>
    </location>
</feature>
<dbReference type="InterPro" id="IPR025668">
    <property type="entry name" value="Tnp_DDE_dom"/>
</dbReference>